<dbReference type="Proteomes" id="UP000244874">
    <property type="component" value="Unassembled WGS sequence"/>
</dbReference>
<organism evidence="2 3">
    <name type="scientific">Pseudomonas plecoglossicida</name>
    <dbReference type="NCBI Taxonomy" id="70775"/>
    <lineage>
        <taxon>Bacteria</taxon>
        <taxon>Pseudomonadati</taxon>
        <taxon>Pseudomonadota</taxon>
        <taxon>Gammaproteobacteria</taxon>
        <taxon>Pseudomonadales</taxon>
        <taxon>Pseudomonadaceae</taxon>
        <taxon>Pseudomonas</taxon>
    </lineage>
</organism>
<accession>A0A2R7UD29</accession>
<evidence type="ECO:0000313" key="3">
    <source>
        <dbReference type="Proteomes" id="UP000244874"/>
    </source>
</evidence>
<name>A0A2R7UD29_PSEDL</name>
<protein>
    <submittedName>
        <fullName evidence="2">Uncharacterized protein</fullName>
    </submittedName>
</protein>
<dbReference type="EMBL" id="QANO01000199">
    <property type="protein sequence ID" value="PTU49054.1"/>
    <property type="molecule type" value="Genomic_DNA"/>
</dbReference>
<dbReference type="AlphaFoldDB" id="A0A2R7UD29"/>
<comment type="caution">
    <text evidence="2">The sequence shown here is derived from an EMBL/GenBank/DDBJ whole genome shotgun (WGS) entry which is preliminary data.</text>
</comment>
<evidence type="ECO:0000313" key="2">
    <source>
        <dbReference type="EMBL" id="PTU49054.1"/>
    </source>
</evidence>
<gene>
    <name evidence="2" type="ORF">DBB42_27530</name>
</gene>
<proteinExistence type="predicted"/>
<feature type="region of interest" description="Disordered" evidence="1">
    <location>
        <begin position="55"/>
        <end position="75"/>
    </location>
</feature>
<evidence type="ECO:0000256" key="1">
    <source>
        <dbReference type="SAM" id="MobiDB-lite"/>
    </source>
</evidence>
<reference evidence="2 3" key="1">
    <citation type="submission" date="2018-04" db="EMBL/GenBank/DDBJ databases">
        <authorList>
            <person name="Go L.Y."/>
            <person name="Mitchell J.A."/>
        </authorList>
    </citation>
    <scope>NUCLEOTIDE SEQUENCE [LARGE SCALE GENOMIC DNA]</scope>
    <source>
        <strain evidence="2 3">KCJK7865</strain>
    </source>
</reference>
<sequence>MLAWRNRFLRTETLSEAQYQEAWQDAEHRIQSGQINSIQWVELTRLANAALTRTDHKSEMPVQQANTYRQAHAPG</sequence>